<feature type="domain" description="Tc1-like transposase DDE" evidence="1">
    <location>
        <begin position="180"/>
        <end position="326"/>
    </location>
</feature>
<dbReference type="InterPro" id="IPR036397">
    <property type="entry name" value="RNaseH_sf"/>
</dbReference>
<evidence type="ECO:0000313" key="2">
    <source>
        <dbReference type="EMBL" id="MBC8749829.1"/>
    </source>
</evidence>
<dbReference type="NCBIfam" id="NF033545">
    <property type="entry name" value="transpos_IS630"/>
    <property type="match status" value="1"/>
</dbReference>
<comment type="caution">
    <text evidence="2">The sequence shown here is derived from an EMBL/GenBank/DDBJ whole genome shotgun (WGS) entry which is preliminary data.</text>
</comment>
<dbReference type="SUPFAM" id="SSF53098">
    <property type="entry name" value="Ribonuclease H-like"/>
    <property type="match status" value="1"/>
</dbReference>
<reference evidence="2 3" key="1">
    <citation type="submission" date="2019-09" db="EMBL/GenBank/DDBJ databases">
        <title>Paraburkholderia podalyriae sp. nov., A South African Podalyria-associated rhizobium.</title>
        <authorList>
            <person name="Mavima L."/>
            <person name="Beukes C.W."/>
            <person name="Palmer M."/>
            <person name="De Meyer S.E."/>
            <person name="James E.K."/>
            <person name="Maluk M."/>
            <person name="Avontuur J.R."/>
            <person name="Chan W.Y."/>
            <person name="Venter S.N."/>
            <person name="Steenkamp E.T."/>
        </authorList>
    </citation>
    <scope>NUCLEOTIDE SEQUENCE [LARGE SCALE GENOMIC DNA]</scope>
    <source>
        <strain evidence="2 3">WC7.3b</strain>
    </source>
</reference>
<dbReference type="InterPro" id="IPR047655">
    <property type="entry name" value="Transpos_IS630-like"/>
</dbReference>
<dbReference type="Pfam" id="PF13565">
    <property type="entry name" value="HTH_32"/>
    <property type="match status" value="1"/>
</dbReference>
<protein>
    <submittedName>
        <fullName evidence="2">IS630 family transposase</fullName>
    </submittedName>
</protein>
<dbReference type="InterPro" id="IPR009057">
    <property type="entry name" value="Homeodomain-like_sf"/>
</dbReference>
<evidence type="ECO:0000313" key="3">
    <source>
        <dbReference type="Proteomes" id="UP000736373"/>
    </source>
</evidence>
<dbReference type="Pfam" id="PF13358">
    <property type="entry name" value="DDE_3"/>
    <property type="match status" value="1"/>
</dbReference>
<dbReference type="InterPro" id="IPR038717">
    <property type="entry name" value="Tc1-like_DDE_dom"/>
</dbReference>
<dbReference type="PANTHER" id="PTHR30347">
    <property type="entry name" value="POTASSIUM CHANNEL RELATED"/>
    <property type="match status" value="1"/>
</dbReference>
<gene>
    <name evidence="2" type="ORF">F6X42_25585</name>
</gene>
<sequence length="368" mass="41993">MTASPERETPTCRWDDRRREERSQLTSIARSRSISAALVTRARIVLAAAAGEPNSAIAQRLQLTRATVGKWRMRFLEHRINGLYDEVRPGKPRTIDDERLAQLIHKTLHTKPADGSTHWSVRSIAAETAISPTSVHRYFKLLGLQPHRTESFKLSTDQFFIEKLRDVVGLYLSPPENALVLCVDEKSQCQALERTQPMLPMGFGYVEGVTHDYVRHGTTTLFAALNVLNGAVLATCKPRHRHQEFLSFLREIDKAVPAELDVHCIVDNYGSHKHPKVKAWLAARPRWHMHFIPTYSSWLKQVERFFALITDKAIRRGSFGSVRQLIRRIDQFVSHYNENCKPFTWTASADSILAKLQRLCSRISGTGY</sequence>
<keyword evidence="3" id="KW-1185">Reference proteome</keyword>
<name>A0ABR7PU86_9BURK</name>
<organism evidence="2 3">
    <name type="scientific">Paraburkholderia podalyriae</name>
    <dbReference type="NCBI Taxonomy" id="1938811"/>
    <lineage>
        <taxon>Bacteria</taxon>
        <taxon>Pseudomonadati</taxon>
        <taxon>Pseudomonadota</taxon>
        <taxon>Betaproteobacteria</taxon>
        <taxon>Burkholderiales</taxon>
        <taxon>Burkholderiaceae</taxon>
        <taxon>Paraburkholderia</taxon>
    </lineage>
</organism>
<dbReference type="Gene3D" id="3.30.420.10">
    <property type="entry name" value="Ribonuclease H-like superfamily/Ribonuclease H"/>
    <property type="match status" value="1"/>
</dbReference>
<accession>A0ABR7PU86</accession>
<dbReference type="InterPro" id="IPR052702">
    <property type="entry name" value="MscS-like_channel"/>
</dbReference>
<proteinExistence type="predicted"/>
<evidence type="ECO:0000259" key="1">
    <source>
        <dbReference type="Pfam" id="PF13358"/>
    </source>
</evidence>
<dbReference type="Proteomes" id="UP000736373">
    <property type="component" value="Unassembled WGS sequence"/>
</dbReference>
<dbReference type="EMBL" id="VZQQ01000024">
    <property type="protein sequence ID" value="MBC8749829.1"/>
    <property type="molecule type" value="Genomic_DNA"/>
</dbReference>
<dbReference type="PANTHER" id="PTHR30347:SF1">
    <property type="entry name" value="MECHANOSENSITIVE CHANNEL MSCK"/>
    <property type="match status" value="1"/>
</dbReference>
<dbReference type="InterPro" id="IPR012337">
    <property type="entry name" value="RNaseH-like_sf"/>
</dbReference>
<dbReference type="SUPFAM" id="SSF46689">
    <property type="entry name" value="Homeodomain-like"/>
    <property type="match status" value="1"/>
</dbReference>